<dbReference type="PANTHER" id="PTHR40619">
    <property type="entry name" value="FUNGAL STAND N-TERMINAL GOODBYE DOMAIN-CONTAINING PROTEIN"/>
    <property type="match status" value="1"/>
</dbReference>
<evidence type="ECO:0000313" key="3">
    <source>
        <dbReference type="Proteomes" id="UP001140502"/>
    </source>
</evidence>
<accession>A0A9W8WEW6</accession>
<proteinExistence type="predicted"/>
<evidence type="ECO:0000256" key="1">
    <source>
        <dbReference type="SAM" id="Coils"/>
    </source>
</evidence>
<keyword evidence="3" id="KW-1185">Reference proteome</keyword>
<evidence type="ECO:0000313" key="2">
    <source>
        <dbReference type="EMBL" id="KAJ4322447.1"/>
    </source>
</evidence>
<feature type="coiled-coil region" evidence="1">
    <location>
        <begin position="357"/>
        <end position="391"/>
    </location>
</feature>
<evidence type="ECO:0008006" key="4">
    <source>
        <dbReference type="Google" id="ProtNLM"/>
    </source>
</evidence>
<organism evidence="2 3">
    <name type="scientific">Fusarium piperis</name>
    <dbReference type="NCBI Taxonomy" id="1435070"/>
    <lineage>
        <taxon>Eukaryota</taxon>
        <taxon>Fungi</taxon>
        <taxon>Dikarya</taxon>
        <taxon>Ascomycota</taxon>
        <taxon>Pezizomycotina</taxon>
        <taxon>Sordariomycetes</taxon>
        <taxon>Hypocreomycetidae</taxon>
        <taxon>Hypocreales</taxon>
        <taxon>Nectriaceae</taxon>
        <taxon>Fusarium</taxon>
        <taxon>Fusarium solani species complex</taxon>
    </lineage>
</organism>
<dbReference type="Proteomes" id="UP001140502">
    <property type="component" value="Unassembled WGS sequence"/>
</dbReference>
<sequence>MSDRPSRLGRLHLRPPAVEFIQTRLQRHHAAFVDPPAHYNPASEQYEPKNKAKTLMPRPNDSAAIVKGNSATTPLSAQLPVPPRTMDDNMFPPRPALIDVKAMEYWTKLFKKALEEFNETDEPEDRNKTEYNIRNEDDWYNIYEKLEKARTKYQSETGVVGWLRRVRRKAADHAAPVAQTTSNVKKVLPENSYSTPVLGAVQLILDAASAAAAVRGKVIEGFDGLIPIFSDVEVFLSTFSGDSNIEKKSVELMVATLDAIEHAIGFFISNEFLRGAVALSQGSNYKSTLQKRLEAINEKSQSLIQEALKSHIYESHLSWREMDNAENSSKDSQETMRIGQQLLEGQKTATTCLTDLKNMFEDHIKNKDREIEAAKRQIAILQIECDRLSSVSPGLQGPPVPPQPQPHGLCVQESCINPIMLRQFLSCYDVDITDEAFINNKRAELPAREMARVEQIVSSELFRNWLLSPQSAKLLIHWDGQCPRVIAGVSPLSAFCVSMVQTLRTSDRLVGALWFCGQHIDPSKGPVGGSMMLASFIDQLLRQHAFGVRMDGTDIKGIELWDKKELIGLFVSLVQQVPETATLVFIIDGVILYERDDMEAWDVFLCLVQLVADSSVRAAIKLLLTSTPGTDTVRAAFEEEDLILRVDGLPKLVWAPSADRMARELEGGLTPSD</sequence>
<keyword evidence="1" id="KW-0175">Coiled coil</keyword>
<gene>
    <name evidence="2" type="ORF">N0V84_004803</name>
</gene>
<comment type="caution">
    <text evidence="2">The sequence shown here is derived from an EMBL/GenBank/DDBJ whole genome shotgun (WGS) entry which is preliminary data.</text>
</comment>
<dbReference type="EMBL" id="JAPEUR010000082">
    <property type="protein sequence ID" value="KAJ4322447.1"/>
    <property type="molecule type" value="Genomic_DNA"/>
</dbReference>
<name>A0A9W8WEW6_9HYPO</name>
<protein>
    <recommendedName>
        <fullName evidence="4">Fungal STAND N-terminal Goodbye domain-containing protein</fullName>
    </recommendedName>
</protein>
<dbReference type="PANTHER" id="PTHR40619:SF3">
    <property type="entry name" value="FUNGAL STAND N-TERMINAL GOODBYE DOMAIN-CONTAINING PROTEIN"/>
    <property type="match status" value="1"/>
</dbReference>
<reference evidence="2" key="1">
    <citation type="submission" date="2022-10" db="EMBL/GenBank/DDBJ databases">
        <title>Tapping the CABI collections for fungal endophytes: first genome assemblies for Collariella, Neodidymelliopsis, Ascochyta clinopodiicola, Didymella pomorum, Didymosphaeria variabile, Neocosmospora piperis and Neocucurbitaria cava.</title>
        <authorList>
            <person name="Hill R."/>
        </authorList>
    </citation>
    <scope>NUCLEOTIDE SEQUENCE</scope>
    <source>
        <strain evidence="2">IMI 366586</strain>
    </source>
</reference>
<dbReference type="AlphaFoldDB" id="A0A9W8WEW6"/>
<dbReference type="OrthoDB" id="5419927at2759"/>